<feature type="binding site" evidence="11">
    <location>
        <position position="739"/>
    </location>
    <ligand>
        <name>Zn(2+)</name>
        <dbReference type="ChEBI" id="CHEBI:29105"/>
        <note>catalytic</note>
    </ligand>
</feature>
<dbReference type="PIRSF" id="PIRSF000382">
    <property type="entry name" value="MeTrfase_B12_ind"/>
    <property type="match status" value="1"/>
</dbReference>
<dbReference type="Pfam" id="PF01717">
    <property type="entry name" value="Meth_synt_2"/>
    <property type="match status" value="1"/>
</dbReference>
<evidence type="ECO:0000256" key="9">
    <source>
        <dbReference type="ARBA" id="ARBA00022833"/>
    </source>
</evidence>
<dbReference type="HAMAP" id="MF_00172">
    <property type="entry name" value="Meth_synth"/>
    <property type="match status" value="1"/>
</dbReference>
<evidence type="ECO:0000256" key="11">
    <source>
        <dbReference type="HAMAP-Rule" id="MF_00172"/>
    </source>
</evidence>
<evidence type="ECO:0000256" key="13">
    <source>
        <dbReference type="PIRSR" id="PIRSR000382-2"/>
    </source>
</evidence>
<keyword evidence="6 11" id="KW-0808">Transferase</keyword>
<dbReference type="AlphaFoldDB" id="A0A255E8P1"/>
<dbReference type="InterPro" id="IPR002629">
    <property type="entry name" value="Met_Synth_C/arc"/>
</dbReference>
<dbReference type="PANTHER" id="PTHR30519">
    <property type="entry name" value="5-METHYLTETRAHYDROPTEROYLTRIGLUTAMATE--HOMOCYSTEINE METHYLTRANSFERASE"/>
    <property type="match status" value="1"/>
</dbReference>
<gene>
    <name evidence="11" type="primary">metE</name>
    <name evidence="17" type="ORF">CGZ92_06660</name>
</gene>
<dbReference type="CDD" id="cd03311">
    <property type="entry name" value="CIMS_C_terminal_like"/>
    <property type="match status" value="1"/>
</dbReference>
<dbReference type="InterPro" id="IPR038071">
    <property type="entry name" value="UROD/MetE-like_sf"/>
</dbReference>
<dbReference type="UniPathway" id="UPA00051">
    <property type="reaction ID" value="UER00082"/>
</dbReference>
<dbReference type="Proteomes" id="UP000216533">
    <property type="component" value="Unassembled WGS sequence"/>
</dbReference>
<feature type="binding site" evidence="13">
    <location>
        <position position="654"/>
    </location>
    <ligand>
        <name>Zn(2+)</name>
        <dbReference type="ChEBI" id="CHEBI:29105"/>
        <label>1</label>
        <note>catalytic</note>
    </ligand>
</feature>
<name>A0A255E8P1_9ACTN</name>
<dbReference type="GO" id="GO:0003871">
    <property type="term" value="F:5-methyltetrahydropteroyltriglutamate-homocysteine S-methyltransferase activity"/>
    <property type="evidence" value="ECO:0007669"/>
    <property type="project" value="UniProtKB-UniRule"/>
</dbReference>
<dbReference type="GO" id="GO:0032259">
    <property type="term" value="P:methylation"/>
    <property type="evidence" value="ECO:0007669"/>
    <property type="project" value="UniProtKB-KW"/>
</dbReference>
<dbReference type="InterPro" id="IPR006276">
    <property type="entry name" value="Cobalamin-indep_Met_synthase"/>
</dbReference>
<evidence type="ECO:0000313" key="17">
    <source>
        <dbReference type="EMBL" id="OYN87934.1"/>
    </source>
</evidence>
<dbReference type="Pfam" id="PF08267">
    <property type="entry name" value="Meth_synt_1"/>
    <property type="match status" value="1"/>
</dbReference>
<feature type="domain" description="Cobalamin-independent methionine synthase MetE N-terminal" evidence="16">
    <location>
        <begin position="12"/>
        <end position="321"/>
    </location>
</feature>
<keyword evidence="7 11" id="KW-0479">Metal-binding</keyword>
<evidence type="ECO:0000256" key="4">
    <source>
        <dbReference type="ARBA" id="ARBA00022603"/>
    </source>
</evidence>
<feature type="binding site" evidence="13">
    <location>
        <position position="739"/>
    </location>
    <ligand>
        <name>Zn(2+)</name>
        <dbReference type="ChEBI" id="CHEBI:29105"/>
        <label>1</label>
        <note>catalytic</note>
    </ligand>
</feature>
<keyword evidence="8 11" id="KW-0677">Repeat</keyword>
<dbReference type="Gene3D" id="3.20.20.210">
    <property type="match status" value="2"/>
</dbReference>
<evidence type="ECO:0000256" key="5">
    <source>
        <dbReference type="ARBA" id="ARBA00022605"/>
    </source>
</evidence>
<proteinExistence type="inferred from homology"/>
<comment type="pathway">
    <text evidence="2 11">Amino-acid biosynthesis; L-methionine biosynthesis via de novo pathway; L-methionine from L-homocysteine (MetE route): step 1/1.</text>
</comment>
<dbReference type="CDD" id="cd03312">
    <property type="entry name" value="CIMS_N_terminal_like"/>
    <property type="match status" value="1"/>
</dbReference>
<evidence type="ECO:0000256" key="6">
    <source>
        <dbReference type="ARBA" id="ARBA00022679"/>
    </source>
</evidence>
<comment type="cofactor">
    <cofactor evidence="13">
        <name>Zn(2+)</name>
        <dbReference type="ChEBI" id="CHEBI:29105"/>
    </cofactor>
    <text evidence="13">Binds 2 Zn(2+) ions per subunit.</text>
</comment>
<evidence type="ECO:0000256" key="10">
    <source>
        <dbReference type="ARBA" id="ARBA00023167"/>
    </source>
</evidence>
<dbReference type="EMBL" id="NMVI01000015">
    <property type="protein sequence ID" value="OYN87934.1"/>
    <property type="molecule type" value="Genomic_DNA"/>
</dbReference>
<dbReference type="RefSeq" id="WP_094450599.1">
    <property type="nucleotide sequence ID" value="NZ_NMVI01000015.1"/>
</dbReference>
<feature type="binding site" evidence="13">
    <location>
        <position position="656"/>
    </location>
    <ligand>
        <name>Zn(2+)</name>
        <dbReference type="ChEBI" id="CHEBI:29105"/>
        <label>1</label>
        <note>catalytic</note>
    </ligand>
</feature>
<dbReference type="SUPFAM" id="SSF51726">
    <property type="entry name" value="UROD/MetE-like"/>
    <property type="match status" value="2"/>
</dbReference>
<feature type="binding site" evidence="13">
    <location>
        <position position="678"/>
    </location>
    <ligand>
        <name>Zn(2+)</name>
        <dbReference type="ChEBI" id="CHEBI:29105"/>
        <label>1</label>
        <note>catalytic</note>
    </ligand>
</feature>
<evidence type="ECO:0000313" key="18">
    <source>
        <dbReference type="Proteomes" id="UP000216533"/>
    </source>
</evidence>
<feature type="binding site" evidence="11">
    <location>
        <position position="497"/>
    </location>
    <ligand>
        <name>L-homocysteine</name>
        <dbReference type="ChEBI" id="CHEBI:58199"/>
    </ligand>
</feature>
<reference evidence="17 18" key="1">
    <citation type="submission" date="2017-07" db="EMBL/GenBank/DDBJ databases">
        <title>Draft whole genome sequences of clinical Proprionibacteriaceae strains.</title>
        <authorList>
            <person name="Bernier A.-M."/>
            <person name="Bernard K."/>
            <person name="Domingo M.-C."/>
        </authorList>
    </citation>
    <scope>NUCLEOTIDE SEQUENCE [LARGE SCALE GENOMIC DNA]</scope>
    <source>
        <strain evidence="17 18">NML 160184</strain>
    </source>
</reference>
<feature type="active site" description="Proton donor" evidence="11 14">
    <location>
        <position position="707"/>
    </location>
</feature>
<comment type="caution">
    <text evidence="17">The sequence shown here is derived from an EMBL/GenBank/DDBJ whole genome shotgun (WGS) entry which is preliminary data.</text>
</comment>
<feature type="binding site" evidence="12">
    <location>
        <position position="127"/>
    </location>
    <ligand>
        <name>5-methyltetrahydropteroyltri-L-glutamate</name>
        <dbReference type="ChEBI" id="CHEBI:58207"/>
    </ligand>
</feature>
<evidence type="ECO:0000256" key="1">
    <source>
        <dbReference type="ARBA" id="ARBA00002777"/>
    </source>
</evidence>
<comment type="function">
    <text evidence="1 11">Catalyzes the transfer of a methyl group from 5-methyltetrahydrofolate to homocysteine resulting in methionine formation.</text>
</comment>
<keyword evidence="9 11" id="KW-0862">Zinc</keyword>
<dbReference type="GO" id="GO:0009086">
    <property type="term" value="P:methionine biosynthetic process"/>
    <property type="evidence" value="ECO:0007669"/>
    <property type="project" value="UniProtKB-UniRule"/>
</dbReference>
<feature type="binding site" evidence="11">
    <location>
        <position position="618"/>
    </location>
    <ligand>
        <name>5-methyltetrahydropteroyltri-L-glutamate</name>
        <dbReference type="ChEBI" id="CHEBI:58207"/>
    </ligand>
</feature>
<evidence type="ECO:0000256" key="2">
    <source>
        <dbReference type="ARBA" id="ARBA00004681"/>
    </source>
</evidence>
<feature type="binding site" evidence="11 12">
    <location>
        <position position="574"/>
    </location>
    <ligand>
        <name>5-methyltetrahydropteroyltri-L-glutamate</name>
        <dbReference type="ChEBI" id="CHEBI:58207"/>
    </ligand>
</feature>
<feature type="binding site" evidence="11 12">
    <location>
        <position position="612"/>
    </location>
    <ligand>
        <name>L-methionine</name>
        <dbReference type="ChEBI" id="CHEBI:57844"/>
    </ligand>
</feature>
<evidence type="ECO:0000259" key="16">
    <source>
        <dbReference type="Pfam" id="PF08267"/>
    </source>
</evidence>
<keyword evidence="5 11" id="KW-0028">Amino-acid biosynthesis</keyword>
<sequence length="769" mass="83563">MTTITAPSIGATVLGYPRIGRDRELKRALEAYWAGRADHHHLLDVGAQVRQESWKTLREAGLTSIPIATFSHYDQVLDTSVLLGVVPDRFPAPTSDDAERRLQHYFAMARGTDTAQPLEMTKWFDTNYHYLVPEIGPDTTFTLDPTAPLADLTAAGSNGTRPVIVGPWTYLACAKTSAGAPEGFEPLDRLEDLLTTYVELLTTLHGAGAEWVQLDEPALVRDLSPAQAERVAQAYARVSDATQRPAVLVATYFGHPREALAGLAASNIDGIALDLTRGGVTADEVAALPGIAEKALVLGAVDGRNVWRTDLRGALTRLEQWRGVGREIAVSTSCSLLHVPYDVSTETALDPALRSILAFADQKLAEVVALQRALDGGVAASEPAFAEADAALANRSTIPGFVHPDSAGRLAAVSPQDRSRGDREDRAVAQRQRLQLPPLPTTTIGSFPQTSRVRQLRADHRAGRITTRAYTEQLREEVRAVVDLQEDIGLDVLVHGEPERNDMVQYFAEQLQGYAASQHGWVQSYGSRCVRPPILFGDVHRPAPMTVAWTTFAQSLTQRPMKGMLTGPVTMLAWSFVRDDQPRSTTADQVALALRDEVADLEAAGIAIIQVDEPALRETLPLREAEQQTYLNWAVGSFRLATSGVREDTQIHTHLCYSEFGEIIDSIDALGADVTSIEAARSGMELLADVGERGFRGALGPGVYDIHSPRVPATAEIEQLLRAALASLPAEQLWVNPDCGLKTRSYEEVLASLRNLTTAARQLRTTAKG</sequence>
<comment type="similarity">
    <text evidence="3 11">Belongs to the vitamin-B12 independent methionine synthase family.</text>
</comment>
<feature type="binding site" evidence="11 12">
    <location>
        <position position="612"/>
    </location>
    <ligand>
        <name>L-homocysteine</name>
        <dbReference type="ChEBI" id="CHEBI:58199"/>
    </ligand>
</feature>
<evidence type="ECO:0000256" key="14">
    <source>
        <dbReference type="PIRSR" id="PIRSR000382-3"/>
    </source>
</evidence>
<feature type="binding site" evidence="11 12">
    <location>
        <begin position="444"/>
        <end position="446"/>
    </location>
    <ligand>
        <name>L-methionine</name>
        <dbReference type="ChEBI" id="CHEBI:57844"/>
    </ligand>
</feature>
<evidence type="ECO:0000256" key="3">
    <source>
        <dbReference type="ARBA" id="ARBA00009553"/>
    </source>
</evidence>
<dbReference type="NCBIfam" id="NF003556">
    <property type="entry name" value="PRK05222.1"/>
    <property type="match status" value="1"/>
</dbReference>
<comment type="cofactor">
    <cofactor evidence="11">
        <name>Zn(2+)</name>
        <dbReference type="ChEBI" id="CHEBI:29105"/>
    </cofactor>
    <text evidence="11">Binds 1 zinc ion per subunit.</text>
</comment>
<dbReference type="InterPro" id="IPR013215">
    <property type="entry name" value="Cbl-indep_Met_Synth_N"/>
</dbReference>
<protein>
    <recommendedName>
        <fullName evidence="11">5-methyltetrahydropteroyltriglutamate--homocysteine methyltransferase</fullName>
        <ecNumber evidence="11">2.1.1.14</ecNumber>
    </recommendedName>
    <alternativeName>
        <fullName evidence="11">Cobalamin-independent methionine synthase</fullName>
    </alternativeName>
    <alternativeName>
        <fullName evidence="11">Methionine synthase, vitamin-B12 independent isozyme</fullName>
    </alternativeName>
</protein>
<evidence type="ECO:0000256" key="7">
    <source>
        <dbReference type="ARBA" id="ARBA00022723"/>
    </source>
</evidence>
<feature type="binding site" evidence="11">
    <location>
        <position position="678"/>
    </location>
    <ligand>
        <name>Zn(2+)</name>
        <dbReference type="ChEBI" id="CHEBI:29105"/>
        <note>catalytic</note>
    </ligand>
</feature>
<dbReference type="EC" id="2.1.1.14" evidence="11"/>
<feature type="binding site" evidence="11">
    <location>
        <position position="656"/>
    </location>
    <ligand>
        <name>Zn(2+)</name>
        <dbReference type="ChEBI" id="CHEBI:29105"/>
        <note>catalytic</note>
    </ligand>
</feature>
<keyword evidence="10 11" id="KW-0486">Methionine biosynthesis</keyword>
<comment type="catalytic activity">
    <reaction evidence="11">
        <text>5-methyltetrahydropteroyltri-L-glutamate + L-homocysteine = tetrahydropteroyltri-L-glutamate + L-methionine</text>
        <dbReference type="Rhea" id="RHEA:21196"/>
        <dbReference type="ChEBI" id="CHEBI:57844"/>
        <dbReference type="ChEBI" id="CHEBI:58140"/>
        <dbReference type="ChEBI" id="CHEBI:58199"/>
        <dbReference type="ChEBI" id="CHEBI:58207"/>
        <dbReference type="EC" id="2.1.1.14"/>
    </reaction>
</comment>
<feature type="domain" description="Cobalamin-independent methionine synthase MetE C-terminal/archaeal" evidence="15">
    <location>
        <begin position="439"/>
        <end position="761"/>
    </location>
</feature>
<feature type="binding site" evidence="11">
    <location>
        <begin position="23"/>
        <end position="26"/>
    </location>
    <ligand>
        <name>5-methyltetrahydropteroyltri-L-glutamate</name>
        <dbReference type="ChEBI" id="CHEBI:58207"/>
    </ligand>
</feature>
<dbReference type="GO" id="GO:0008270">
    <property type="term" value="F:zinc ion binding"/>
    <property type="evidence" value="ECO:0007669"/>
    <property type="project" value="InterPro"/>
</dbReference>
<evidence type="ECO:0000256" key="8">
    <source>
        <dbReference type="ARBA" id="ARBA00022737"/>
    </source>
</evidence>
<feature type="binding site" evidence="11 12">
    <location>
        <begin position="528"/>
        <end position="529"/>
    </location>
    <ligand>
        <name>5-methyltetrahydropteroyltri-L-glutamate</name>
        <dbReference type="ChEBI" id="CHEBI:58207"/>
    </ligand>
</feature>
<keyword evidence="4 11" id="KW-0489">Methyltransferase</keyword>
<feature type="binding site" evidence="12">
    <location>
        <position position="26"/>
    </location>
    <ligand>
        <name>5-methyltetrahydropteroyltri-L-glutamate</name>
        <dbReference type="ChEBI" id="CHEBI:58207"/>
    </ligand>
</feature>
<evidence type="ECO:0000256" key="12">
    <source>
        <dbReference type="PIRSR" id="PIRSR000382-1"/>
    </source>
</evidence>
<feature type="binding site" evidence="11 12">
    <location>
        <position position="497"/>
    </location>
    <ligand>
        <name>L-methionine</name>
        <dbReference type="ChEBI" id="CHEBI:57844"/>
    </ligand>
</feature>
<feature type="binding site" evidence="11">
    <location>
        <position position="122"/>
    </location>
    <ligand>
        <name>5-methyltetrahydropteroyltri-L-glutamate</name>
        <dbReference type="ChEBI" id="CHEBI:58207"/>
    </ligand>
</feature>
<feature type="binding site" evidence="11">
    <location>
        <position position="654"/>
    </location>
    <ligand>
        <name>Zn(2+)</name>
        <dbReference type="ChEBI" id="CHEBI:29105"/>
        <note>catalytic</note>
    </ligand>
</feature>
<dbReference type="NCBIfam" id="TIGR01371">
    <property type="entry name" value="met_syn_B12ind"/>
    <property type="match status" value="1"/>
</dbReference>
<evidence type="ECO:0000259" key="15">
    <source>
        <dbReference type="Pfam" id="PF01717"/>
    </source>
</evidence>
<organism evidence="17 18">
    <name type="scientific">Parenemella sanctibonifatiensis</name>
    <dbReference type="NCBI Taxonomy" id="2016505"/>
    <lineage>
        <taxon>Bacteria</taxon>
        <taxon>Bacillati</taxon>
        <taxon>Actinomycetota</taxon>
        <taxon>Actinomycetes</taxon>
        <taxon>Propionibacteriales</taxon>
        <taxon>Propionibacteriaceae</taxon>
        <taxon>Parenemella</taxon>
    </lineage>
</organism>
<accession>A0A255E8P1</accession>
<feature type="binding site" evidence="11 12">
    <location>
        <begin position="444"/>
        <end position="446"/>
    </location>
    <ligand>
        <name>L-homocysteine</name>
        <dbReference type="ChEBI" id="CHEBI:58199"/>
    </ligand>
</feature>